<evidence type="ECO:0000313" key="2">
    <source>
        <dbReference type="Proteomes" id="UP000257039"/>
    </source>
</evidence>
<dbReference type="Proteomes" id="UP000257039">
    <property type="component" value="Unassembled WGS sequence"/>
</dbReference>
<gene>
    <name evidence="1" type="ORF">B9G39_12415</name>
</gene>
<protein>
    <submittedName>
        <fullName evidence="1">Uncharacterized protein</fullName>
    </submittedName>
</protein>
<keyword evidence="2" id="KW-1185">Reference proteome</keyword>
<reference evidence="1 2" key="1">
    <citation type="submission" date="2017-04" db="EMBL/GenBank/DDBJ databases">
        <title>Draft genome sequence of Zooshikella ganghwensis VG4 isolated from Red Sea sediments.</title>
        <authorList>
            <person name="Rehman Z."/>
            <person name="Alam I."/>
            <person name="Kamau A."/>
            <person name="Bajic V."/>
            <person name="Leiknes T."/>
        </authorList>
    </citation>
    <scope>NUCLEOTIDE SEQUENCE [LARGE SCALE GENOMIC DNA]</scope>
    <source>
        <strain evidence="1 2">VG4</strain>
    </source>
</reference>
<dbReference type="EMBL" id="NDXW01000001">
    <property type="protein sequence ID" value="RDH44188.1"/>
    <property type="molecule type" value="Genomic_DNA"/>
</dbReference>
<accession>A0A4P9VLF4</accession>
<name>A0A4P9VLF4_9GAMM</name>
<organism evidence="1 2">
    <name type="scientific">Zooshikella ganghwensis</name>
    <dbReference type="NCBI Taxonomy" id="202772"/>
    <lineage>
        <taxon>Bacteria</taxon>
        <taxon>Pseudomonadati</taxon>
        <taxon>Pseudomonadota</taxon>
        <taxon>Gammaproteobacteria</taxon>
        <taxon>Oceanospirillales</taxon>
        <taxon>Zooshikellaceae</taxon>
        <taxon>Zooshikella</taxon>
    </lineage>
</organism>
<dbReference type="RefSeq" id="WP_027706839.1">
    <property type="nucleotide sequence ID" value="NZ_JAEVHG010000003.1"/>
</dbReference>
<proteinExistence type="predicted"/>
<dbReference type="AlphaFoldDB" id="A0A4P9VLF4"/>
<comment type="caution">
    <text evidence="1">The sequence shown here is derived from an EMBL/GenBank/DDBJ whole genome shotgun (WGS) entry which is preliminary data.</text>
</comment>
<sequence>MGFYTLIDAHEVNATFVSTSDQQKEGQLILHASGIVQEYATTPEFSRDEQWTGGIKFCLGAWIGPLGAGKQNYRTERSFSNLAPPKEVVIAMASGDKTIPVEYIPEQKSHAFLAALQTASPHKSSGQAEHMTASGSSLRLDFNEAYQAALNTLIAKLPEASLLTRYELVIDKQVMSYVGLVKGAPTYELVVTVSLSSPKKH</sequence>
<evidence type="ECO:0000313" key="1">
    <source>
        <dbReference type="EMBL" id="RDH44188.1"/>
    </source>
</evidence>